<dbReference type="InterPro" id="IPR040251">
    <property type="entry name" value="SEC31-like"/>
</dbReference>
<proteinExistence type="inferred from homology"/>
<evidence type="ECO:0000256" key="2">
    <source>
        <dbReference type="ARBA" id="ARBA00004397"/>
    </source>
</evidence>
<dbReference type="VEuPathDB" id="FungiDB:PYU1_G006958"/>
<feature type="repeat" description="WD" evidence="15">
    <location>
        <begin position="179"/>
        <end position="214"/>
    </location>
</feature>
<dbReference type="Proteomes" id="UP000019132">
    <property type="component" value="Unassembled WGS sequence"/>
</dbReference>
<sequence length="1197" mass="129342">MSLLKEIHANAAVAWSPVKRHAELLALGSKGDGGVGFEHSGGEFKLVSMDFSDPLTDMVTLGSIKTPSRFTSLAWRDIARHHDTLPYGLVAGGMADGSVSLWNPKTLIDQHGGAAPTDVSPEIGRITRHKGAVNALQFNPHEDSSHLLASGGSDGEVYIMSLEKLSSPGVFTPGGPAAPQQQINEITSVAWNTQVNYILATGSQNGSVVIWDLKQKKPWCELRDPQRGTISAIAWNPNEGLQIATASGDDQRPVVKLWDLRNSTSTPLAEFHEHTAGVLSLSWCPNDPGLILSCGKDNKTLLWDLFSRKSLYEFPSENTSPPGLGSDQFFGGGAGQRRWNVQWSPKIPAVASTCTLDGKVQVWGLSGGGNPACRPPKWTRRPAGATFGFGGKLVTISNPKEPAGPNQDRRKLVHFHRIISEAPLVAEAEELDRSLESKDFKGHCKRKIAGAATENEKSVWSFMKILFEQDARQHLLLHLGLDAEKINELNAKFNPQAAQEAAAAPQDQLDPAAALLNQRIDGIGAEDVFSSEYHGNGGVNAPASPLSDVSSIAAALPAADDTSKRLDVVPAPIYTEQSESILMQALLVGNFEVAVNLCLHYNQFADALLLASCGGTELWDKTQRAFFAHQTRPVMRVVSAIIKSELHSLVEQSDLKEWRETLAILSTYAKSEEFPSLCDKLATRLEAAGDLHSATLCFMCAVNIEKTVNAWVKESEVESRAHGHTFALQRLVEKVSIFSQAVDQNDQSMGEEVAMRFAEYASLMAAQGRLDIAAKYARFPDLSCAILKDRIFHAAPIPGYQPPPFPFDMVQVHAYVPQQQQQQQVQQHPQAVQQQQAQGYGNRAQYGVQTPAPVAVGYGAQQAAPGYQQQPRAPSPGYPGRQPQPGYQTPQQPAYQAPQQPQYAAPQQPGYGAQPQAAYPGQATPSPYPGQQQPGYQNQPPAFPGAPQQPQQPGYPGQAQPGFGRPQQPAFPGHGAPQNFSGPPSTGAPNLAGYGVPQQPGVGFNVNPAAVPQGTGVNPLTAATSFASSKISKPSVDMSSQKKDGFVSSVGNKELTLKYGNTTNAILSPSAAQPQKTFSAETASGSTENVQAQDLPIVNTFNDLFAQLQTLPLTMMEQKQMPEIQKAKDVMFTKLNIGDLSPNVVAQLHQMVAFFAQRDFASAQGIYVALTASDWAQHKDWLRGLKSLIHISMKRFR</sequence>
<evidence type="ECO:0000256" key="15">
    <source>
        <dbReference type="PROSITE-ProRule" id="PRU00221"/>
    </source>
</evidence>
<keyword evidence="7 15" id="KW-0853">WD repeat</keyword>
<dbReference type="GO" id="GO:0070971">
    <property type="term" value="C:endoplasmic reticulum exit site"/>
    <property type="evidence" value="ECO:0007669"/>
    <property type="project" value="TreeGrafter"/>
</dbReference>
<organism evidence="18 19">
    <name type="scientific">Globisporangium ultimum (strain ATCC 200006 / CBS 805.95 / DAOM BR144)</name>
    <name type="common">Pythium ultimum</name>
    <dbReference type="NCBI Taxonomy" id="431595"/>
    <lineage>
        <taxon>Eukaryota</taxon>
        <taxon>Sar</taxon>
        <taxon>Stramenopiles</taxon>
        <taxon>Oomycota</taxon>
        <taxon>Peronosporomycetes</taxon>
        <taxon>Pythiales</taxon>
        <taxon>Pythiaceae</taxon>
        <taxon>Globisporangium</taxon>
    </lineage>
</organism>
<dbReference type="PROSITE" id="PS50294">
    <property type="entry name" value="WD_REPEATS_REGION"/>
    <property type="match status" value="1"/>
</dbReference>
<comment type="subcellular location">
    <subcellularLocation>
        <location evidence="1">Cytoplasmic vesicle</location>
        <location evidence="1">COPII-coated vesicle membrane</location>
        <topology evidence="1">Peripheral membrane protein</topology>
        <orientation evidence="1">Cytoplasmic side</orientation>
    </subcellularLocation>
    <subcellularLocation>
        <location evidence="2">Endoplasmic reticulum membrane</location>
        <topology evidence="2">Peripheral membrane protein</topology>
        <orientation evidence="2">Cytoplasmic side</orientation>
    </subcellularLocation>
</comment>
<comment type="similarity">
    <text evidence="3">Belongs to the WD repeat SEC31 family.</text>
</comment>
<dbReference type="GO" id="GO:0005789">
    <property type="term" value="C:endoplasmic reticulum membrane"/>
    <property type="evidence" value="ECO:0007669"/>
    <property type="project" value="UniProtKB-SubCell"/>
</dbReference>
<dbReference type="GO" id="GO:0030127">
    <property type="term" value="C:COPII vesicle coat"/>
    <property type="evidence" value="ECO:0007669"/>
    <property type="project" value="TreeGrafter"/>
</dbReference>
<keyword evidence="10" id="KW-0931">ER-Golgi transport</keyword>
<dbReference type="InParanoid" id="K3WPT1"/>
<protein>
    <recommendedName>
        <fullName evidence="5">Protein transport protein SEC31</fullName>
    </recommendedName>
    <alternativeName>
        <fullName evidence="4">Protein transport protein sec31</fullName>
    </alternativeName>
</protein>
<keyword evidence="9" id="KW-0256">Endoplasmic reticulum</keyword>
<dbReference type="PROSITE" id="PS00678">
    <property type="entry name" value="WD_REPEATS_1"/>
    <property type="match status" value="2"/>
</dbReference>
<evidence type="ECO:0000256" key="13">
    <source>
        <dbReference type="ARBA" id="ARBA00023329"/>
    </source>
</evidence>
<keyword evidence="6" id="KW-0813">Transport</keyword>
<keyword evidence="12" id="KW-0472">Membrane</keyword>
<evidence type="ECO:0000256" key="4">
    <source>
        <dbReference type="ARBA" id="ARBA00013507"/>
    </source>
</evidence>
<dbReference type="PROSITE" id="PS50082">
    <property type="entry name" value="WD_REPEATS_2"/>
    <property type="match status" value="2"/>
</dbReference>
<dbReference type="SMART" id="SM00320">
    <property type="entry name" value="WD40"/>
    <property type="match status" value="4"/>
</dbReference>
<evidence type="ECO:0000256" key="11">
    <source>
        <dbReference type="ARBA" id="ARBA00022927"/>
    </source>
</evidence>
<dbReference type="GO" id="GO:0005198">
    <property type="term" value="F:structural molecule activity"/>
    <property type="evidence" value="ECO:0007669"/>
    <property type="project" value="TreeGrafter"/>
</dbReference>
<feature type="compositionally biased region" description="Polar residues" evidence="16">
    <location>
        <begin position="978"/>
        <end position="988"/>
    </location>
</feature>
<feature type="repeat" description="WD" evidence="15">
    <location>
        <begin position="271"/>
        <end position="313"/>
    </location>
</feature>
<dbReference type="Gene3D" id="2.130.10.10">
    <property type="entry name" value="YVTN repeat-like/Quinoprotein amine dehydrogenase"/>
    <property type="match status" value="1"/>
</dbReference>
<dbReference type="FunFam" id="2.130.10.10:FF:000526">
    <property type="entry name" value="Protein transport protein SEC31"/>
    <property type="match status" value="1"/>
</dbReference>
<evidence type="ECO:0000256" key="9">
    <source>
        <dbReference type="ARBA" id="ARBA00022824"/>
    </source>
</evidence>
<dbReference type="PANTHER" id="PTHR13923:SF11">
    <property type="entry name" value="SECRETORY 31, ISOFORM D"/>
    <property type="match status" value="1"/>
</dbReference>
<dbReference type="GO" id="GO:0090110">
    <property type="term" value="P:COPII-coated vesicle cargo loading"/>
    <property type="evidence" value="ECO:0007669"/>
    <property type="project" value="TreeGrafter"/>
</dbReference>
<dbReference type="InterPro" id="IPR036322">
    <property type="entry name" value="WD40_repeat_dom_sf"/>
</dbReference>
<dbReference type="HOGENOM" id="CLU_003033_3_0_1"/>
<dbReference type="Pfam" id="PF12931">
    <property type="entry name" value="TPR_Sec16"/>
    <property type="match status" value="1"/>
</dbReference>
<evidence type="ECO:0000259" key="17">
    <source>
        <dbReference type="Pfam" id="PF12931"/>
    </source>
</evidence>
<keyword evidence="19" id="KW-1185">Reference proteome</keyword>
<dbReference type="eggNOG" id="KOG0307">
    <property type="taxonomic scope" value="Eukaryota"/>
</dbReference>
<evidence type="ECO:0000256" key="14">
    <source>
        <dbReference type="ARBA" id="ARBA00025471"/>
    </source>
</evidence>
<evidence type="ECO:0000256" key="5">
    <source>
        <dbReference type="ARBA" id="ARBA00021236"/>
    </source>
</evidence>
<keyword evidence="13" id="KW-0968">Cytoplasmic vesicle</keyword>
<dbReference type="InterPro" id="IPR019775">
    <property type="entry name" value="WD40_repeat_CS"/>
</dbReference>
<dbReference type="GO" id="GO:0015031">
    <property type="term" value="P:protein transport"/>
    <property type="evidence" value="ECO:0007669"/>
    <property type="project" value="UniProtKB-KW"/>
</dbReference>
<feature type="compositionally biased region" description="Low complexity" evidence="16">
    <location>
        <begin position="862"/>
        <end position="871"/>
    </location>
</feature>
<feature type="region of interest" description="Disordered" evidence="16">
    <location>
        <begin position="862"/>
        <end position="996"/>
    </location>
</feature>
<evidence type="ECO:0000256" key="1">
    <source>
        <dbReference type="ARBA" id="ARBA00004299"/>
    </source>
</evidence>
<dbReference type="Pfam" id="PF00400">
    <property type="entry name" value="WD40"/>
    <property type="match status" value="3"/>
</dbReference>
<evidence type="ECO:0000256" key="3">
    <source>
        <dbReference type="ARBA" id="ARBA00009358"/>
    </source>
</evidence>
<comment type="function">
    <text evidence="14">Component of the coat protein complex II (COPII) which promotes the formation of transport vesicles from the endoplasmic reticulum (ER). The coat has two main functions, the physical deformation of the endoplasmic reticulum membrane into vesicles and the selection of cargo molecules.</text>
</comment>
<dbReference type="SUPFAM" id="SSF50978">
    <property type="entry name" value="WD40 repeat-like"/>
    <property type="match status" value="1"/>
</dbReference>
<dbReference type="Gene3D" id="1.25.40.1030">
    <property type="match status" value="1"/>
</dbReference>
<feature type="compositionally biased region" description="Low complexity" evidence="16">
    <location>
        <begin position="878"/>
        <end position="964"/>
    </location>
</feature>
<keyword evidence="11" id="KW-0653">Protein transport</keyword>
<reference evidence="19" key="2">
    <citation type="submission" date="2010-04" db="EMBL/GenBank/DDBJ databases">
        <authorList>
            <person name="Buell R."/>
            <person name="Hamilton J."/>
            <person name="Hostetler J."/>
        </authorList>
    </citation>
    <scope>NUCLEOTIDE SEQUENCE [LARGE SCALE GENOMIC DNA]</scope>
    <source>
        <strain evidence="19">DAOM:BR144</strain>
    </source>
</reference>
<reference evidence="19" key="1">
    <citation type="journal article" date="2010" name="Genome Biol.">
        <title>Genome sequence of the necrotrophic plant pathogen Pythium ultimum reveals original pathogenicity mechanisms and effector repertoire.</title>
        <authorList>
            <person name="Levesque C.A."/>
            <person name="Brouwer H."/>
            <person name="Cano L."/>
            <person name="Hamilton J.P."/>
            <person name="Holt C."/>
            <person name="Huitema E."/>
            <person name="Raffaele S."/>
            <person name="Robideau G.P."/>
            <person name="Thines M."/>
            <person name="Win J."/>
            <person name="Zerillo M.M."/>
            <person name="Beakes G.W."/>
            <person name="Boore J.L."/>
            <person name="Busam D."/>
            <person name="Dumas B."/>
            <person name="Ferriera S."/>
            <person name="Fuerstenberg S.I."/>
            <person name="Gachon C.M."/>
            <person name="Gaulin E."/>
            <person name="Govers F."/>
            <person name="Grenville-Briggs L."/>
            <person name="Horner N."/>
            <person name="Hostetler J."/>
            <person name="Jiang R.H."/>
            <person name="Johnson J."/>
            <person name="Krajaejun T."/>
            <person name="Lin H."/>
            <person name="Meijer H.J."/>
            <person name="Moore B."/>
            <person name="Morris P."/>
            <person name="Phuntmart V."/>
            <person name="Puiu D."/>
            <person name="Shetty J."/>
            <person name="Stajich J.E."/>
            <person name="Tripathy S."/>
            <person name="Wawra S."/>
            <person name="van West P."/>
            <person name="Whitty B.R."/>
            <person name="Coutinho P.M."/>
            <person name="Henrissat B."/>
            <person name="Martin F."/>
            <person name="Thomas P.D."/>
            <person name="Tyler B.M."/>
            <person name="De Vries R.P."/>
            <person name="Kamoun S."/>
            <person name="Yandell M."/>
            <person name="Tisserat N."/>
            <person name="Buell C.R."/>
        </authorList>
    </citation>
    <scope>NUCLEOTIDE SEQUENCE</scope>
    <source>
        <strain evidence="19">DAOM:BR144</strain>
    </source>
</reference>
<dbReference type="GO" id="GO:0007029">
    <property type="term" value="P:endoplasmic reticulum organization"/>
    <property type="evidence" value="ECO:0007669"/>
    <property type="project" value="TreeGrafter"/>
</dbReference>
<dbReference type="InterPro" id="IPR001680">
    <property type="entry name" value="WD40_rpt"/>
</dbReference>
<dbReference type="Gene3D" id="1.20.940.10">
    <property type="entry name" value="Functional domain of the splicing factor Prp18"/>
    <property type="match status" value="1"/>
</dbReference>
<evidence type="ECO:0000256" key="6">
    <source>
        <dbReference type="ARBA" id="ARBA00022448"/>
    </source>
</evidence>
<evidence type="ECO:0000313" key="19">
    <source>
        <dbReference type="Proteomes" id="UP000019132"/>
    </source>
</evidence>
<dbReference type="InterPro" id="IPR015943">
    <property type="entry name" value="WD40/YVTN_repeat-like_dom_sf"/>
</dbReference>
<dbReference type="AlphaFoldDB" id="K3WPT1"/>
<dbReference type="FunCoup" id="K3WPT1">
    <property type="interactions" value="136"/>
</dbReference>
<dbReference type="STRING" id="431595.K3WPT1"/>
<reference evidence="18" key="3">
    <citation type="submission" date="2015-02" db="UniProtKB">
        <authorList>
            <consortium name="EnsemblProtists"/>
        </authorList>
    </citation>
    <scope>IDENTIFICATION</scope>
    <source>
        <strain evidence="18">DAOM BR144</strain>
    </source>
</reference>
<feature type="region of interest" description="Disordered" evidence="16">
    <location>
        <begin position="1068"/>
        <end position="1087"/>
    </location>
</feature>
<keyword evidence="8" id="KW-0677">Repeat</keyword>
<evidence type="ECO:0000313" key="18">
    <source>
        <dbReference type="EnsemblProtists" id="PYU1_T006973"/>
    </source>
</evidence>
<dbReference type="InterPro" id="IPR024298">
    <property type="entry name" value="Sec16_Sec23-bd"/>
</dbReference>
<dbReference type="PANTHER" id="PTHR13923">
    <property type="entry name" value="SEC31-RELATED PROTEIN"/>
    <property type="match status" value="1"/>
</dbReference>
<evidence type="ECO:0000256" key="16">
    <source>
        <dbReference type="SAM" id="MobiDB-lite"/>
    </source>
</evidence>
<name>K3WPT1_GLOUD</name>
<evidence type="ECO:0000256" key="8">
    <source>
        <dbReference type="ARBA" id="ARBA00022737"/>
    </source>
</evidence>
<accession>K3WPT1</accession>
<dbReference type="EnsemblProtists" id="PYU1_T006973">
    <property type="protein sequence ID" value="PYU1_T006973"/>
    <property type="gene ID" value="PYU1_G006958"/>
</dbReference>
<evidence type="ECO:0000256" key="10">
    <source>
        <dbReference type="ARBA" id="ARBA00022892"/>
    </source>
</evidence>
<feature type="domain" description="Sec16 Sec23-binding" evidence="17">
    <location>
        <begin position="584"/>
        <end position="707"/>
    </location>
</feature>
<evidence type="ECO:0000256" key="7">
    <source>
        <dbReference type="ARBA" id="ARBA00022574"/>
    </source>
</evidence>
<dbReference type="OMA" id="WLERPCG"/>
<evidence type="ECO:0000256" key="12">
    <source>
        <dbReference type="ARBA" id="ARBA00023136"/>
    </source>
</evidence>
<dbReference type="EMBL" id="GL376560">
    <property type="status" value="NOT_ANNOTATED_CDS"/>
    <property type="molecule type" value="Genomic_DNA"/>
</dbReference>